<dbReference type="RefSeq" id="WP_337338457.1">
    <property type="nucleotide sequence ID" value="NZ_JBBDGL010000003.1"/>
</dbReference>
<dbReference type="EMBL" id="JBBDGL010000003">
    <property type="protein sequence ID" value="MEJ1156010.1"/>
    <property type="molecule type" value="Genomic_DNA"/>
</dbReference>
<organism evidence="3 4">
    <name type="scientific">Microbacterium marmarense</name>
    <dbReference type="NCBI Taxonomy" id="3122051"/>
    <lineage>
        <taxon>Bacteria</taxon>
        <taxon>Bacillati</taxon>
        <taxon>Actinomycetota</taxon>
        <taxon>Actinomycetes</taxon>
        <taxon>Micrococcales</taxon>
        <taxon>Microbacteriaceae</taxon>
        <taxon>Microbacterium</taxon>
    </lineage>
</organism>
<sequence length="181" mass="17256">MKKSLTALAIAGALVFSGAAATSAAAYTPSTDYGASTSVIVPGSVVTFTFGDLAAFNGQTLSFVLTGENASGATLASMVFTSTTSASVDKTVVDGSVAVDVTVASEGSYTLTGYDADGNAVAVASFATSSAAAGGTDGEDALPATGGDAPLGALWLGAGALGLGGIAVAAGVARRRSASQV</sequence>
<keyword evidence="4" id="KW-1185">Reference proteome</keyword>
<accession>A0ABU8LWG5</accession>
<comment type="caution">
    <text evidence="3">The sequence shown here is derived from an EMBL/GenBank/DDBJ whole genome shotgun (WGS) entry which is preliminary data.</text>
</comment>
<evidence type="ECO:0000313" key="3">
    <source>
        <dbReference type="EMBL" id="MEJ1156010.1"/>
    </source>
</evidence>
<keyword evidence="1" id="KW-0472">Membrane</keyword>
<evidence type="ECO:0008006" key="5">
    <source>
        <dbReference type="Google" id="ProtNLM"/>
    </source>
</evidence>
<evidence type="ECO:0000313" key="4">
    <source>
        <dbReference type="Proteomes" id="UP001368654"/>
    </source>
</evidence>
<feature type="signal peptide" evidence="2">
    <location>
        <begin position="1"/>
        <end position="26"/>
    </location>
</feature>
<protein>
    <recommendedName>
        <fullName evidence="5">LPXTG cell wall anchor domain-containing protein</fullName>
    </recommendedName>
</protein>
<evidence type="ECO:0000256" key="1">
    <source>
        <dbReference type="SAM" id="Phobius"/>
    </source>
</evidence>
<proteinExistence type="predicted"/>
<dbReference type="Proteomes" id="UP001368654">
    <property type="component" value="Unassembled WGS sequence"/>
</dbReference>
<keyword evidence="1" id="KW-1133">Transmembrane helix</keyword>
<keyword evidence="2" id="KW-0732">Signal</keyword>
<evidence type="ECO:0000256" key="2">
    <source>
        <dbReference type="SAM" id="SignalP"/>
    </source>
</evidence>
<feature type="transmembrane region" description="Helical" evidence="1">
    <location>
        <begin position="152"/>
        <end position="173"/>
    </location>
</feature>
<gene>
    <name evidence="3" type="ORF">WDU96_10435</name>
</gene>
<name>A0ABU8LWG5_9MICO</name>
<feature type="chain" id="PRO_5046709513" description="LPXTG cell wall anchor domain-containing protein" evidence="2">
    <location>
        <begin position="27"/>
        <end position="181"/>
    </location>
</feature>
<reference evidence="3 4" key="1">
    <citation type="submission" date="2024-02" db="EMBL/GenBank/DDBJ databases">
        <authorList>
            <person name="Saticioglu I.B."/>
        </authorList>
    </citation>
    <scope>NUCLEOTIDE SEQUENCE [LARGE SCALE GENOMIC DNA]</scope>
    <source>
        <strain evidence="3 4">Mu-86</strain>
    </source>
</reference>
<keyword evidence="1" id="KW-0812">Transmembrane</keyword>